<evidence type="ECO:0000313" key="1">
    <source>
        <dbReference type="EMBL" id="TDL20385.1"/>
    </source>
</evidence>
<dbReference type="EMBL" id="ML170188">
    <property type="protein sequence ID" value="TDL20385.1"/>
    <property type="molecule type" value="Genomic_DNA"/>
</dbReference>
<reference evidence="1 2" key="1">
    <citation type="submission" date="2018-06" db="EMBL/GenBank/DDBJ databases">
        <title>A transcriptomic atlas of mushroom development highlights an independent origin of complex multicellularity.</title>
        <authorList>
            <consortium name="DOE Joint Genome Institute"/>
            <person name="Krizsan K."/>
            <person name="Almasi E."/>
            <person name="Merenyi Z."/>
            <person name="Sahu N."/>
            <person name="Viragh M."/>
            <person name="Koszo T."/>
            <person name="Mondo S."/>
            <person name="Kiss B."/>
            <person name="Balint B."/>
            <person name="Kues U."/>
            <person name="Barry K."/>
            <person name="Hegedus J.C."/>
            <person name="Henrissat B."/>
            <person name="Johnson J."/>
            <person name="Lipzen A."/>
            <person name="Ohm R."/>
            <person name="Nagy I."/>
            <person name="Pangilinan J."/>
            <person name="Yan J."/>
            <person name="Xiong Y."/>
            <person name="Grigoriev I.V."/>
            <person name="Hibbett D.S."/>
            <person name="Nagy L.G."/>
        </authorList>
    </citation>
    <scope>NUCLEOTIDE SEQUENCE [LARGE SCALE GENOMIC DNA]</scope>
    <source>
        <strain evidence="1 2">SZMC22713</strain>
    </source>
</reference>
<accession>A0A4Y7PZ18</accession>
<sequence length="160" mass="18019">MKHLACIRRKRIPPRTIFVQHILSVQPNSLEKIYFCSRAWMLRRIFDSSIVVPSSTSSESTKRMNIFTDMYSPIFEVRTSRTLQIESTEMAVIGAGMSKKDAGTSEGRFGNRAQPSPILTGGCTMTRALRLHIALFGQGVKAGPQPVLDWKDLRPSIHRN</sequence>
<organism evidence="1 2">
    <name type="scientific">Rickenella mellea</name>
    <dbReference type="NCBI Taxonomy" id="50990"/>
    <lineage>
        <taxon>Eukaryota</taxon>
        <taxon>Fungi</taxon>
        <taxon>Dikarya</taxon>
        <taxon>Basidiomycota</taxon>
        <taxon>Agaricomycotina</taxon>
        <taxon>Agaricomycetes</taxon>
        <taxon>Hymenochaetales</taxon>
        <taxon>Rickenellaceae</taxon>
        <taxon>Rickenella</taxon>
    </lineage>
</organism>
<dbReference type="AlphaFoldDB" id="A0A4Y7PZ18"/>
<gene>
    <name evidence="1" type="ORF">BD410DRAFT_369275</name>
</gene>
<proteinExistence type="predicted"/>
<evidence type="ECO:0000313" key="2">
    <source>
        <dbReference type="Proteomes" id="UP000294933"/>
    </source>
</evidence>
<protein>
    <submittedName>
        <fullName evidence="1">Uncharacterized protein</fullName>
    </submittedName>
</protein>
<dbReference type="VEuPathDB" id="FungiDB:BD410DRAFT_369275"/>
<dbReference type="Proteomes" id="UP000294933">
    <property type="component" value="Unassembled WGS sequence"/>
</dbReference>
<keyword evidence="2" id="KW-1185">Reference proteome</keyword>
<name>A0A4Y7PZ18_9AGAM</name>